<evidence type="ECO:0000313" key="7">
    <source>
        <dbReference type="Proteomes" id="UP000029444"/>
    </source>
</evidence>
<dbReference type="InterPro" id="IPR002641">
    <property type="entry name" value="PNPLA_dom"/>
</dbReference>
<feature type="short sequence motif" description="DGA/G" evidence="4">
    <location>
        <begin position="164"/>
        <end position="166"/>
    </location>
</feature>
<dbReference type="STRING" id="1177154.Y5S_00438"/>
<dbReference type="PANTHER" id="PTHR14226">
    <property type="entry name" value="NEUROPATHY TARGET ESTERASE/SWISS CHEESE D.MELANOGASTER"/>
    <property type="match status" value="1"/>
</dbReference>
<evidence type="ECO:0000259" key="5">
    <source>
        <dbReference type="PROSITE" id="PS51635"/>
    </source>
</evidence>
<dbReference type="PANTHER" id="PTHR14226:SF76">
    <property type="entry name" value="NTE FAMILY PROTEIN RSSA"/>
    <property type="match status" value="1"/>
</dbReference>
<feature type="domain" description="PNPLA" evidence="5">
    <location>
        <begin position="18"/>
        <end position="177"/>
    </location>
</feature>
<reference evidence="6 7" key="1">
    <citation type="submission" date="2012-09" db="EMBL/GenBank/DDBJ databases">
        <title>Genome Sequence of alkane-degrading Bacterium Alcanivorax sp. 19-m-6.</title>
        <authorList>
            <person name="Lai Q."/>
            <person name="Shao Z."/>
        </authorList>
    </citation>
    <scope>NUCLEOTIDE SEQUENCE [LARGE SCALE GENOMIC DNA]</scope>
    <source>
        <strain evidence="6 7">19-m-6</strain>
    </source>
</reference>
<dbReference type="Gene3D" id="3.40.1090.10">
    <property type="entry name" value="Cytosolic phospholipase A2 catalytic domain"/>
    <property type="match status" value="2"/>
</dbReference>
<dbReference type="RefSeq" id="WP_052041346.1">
    <property type="nucleotide sequence ID" value="NZ_ARXV01000002.1"/>
</dbReference>
<dbReference type="OrthoDB" id="5290098at2"/>
<dbReference type="EMBL" id="ARXV01000002">
    <property type="protein sequence ID" value="KGD65966.1"/>
    <property type="molecule type" value="Genomic_DNA"/>
</dbReference>
<organism evidence="6 7">
    <name type="scientific">Alcanivorax nanhaiticus</name>
    <dbReference type="NCBI Taxonomy" id="1177154"/>
    <lineage>
        <taxon>Bacteria</taxon>
        <taxon>Pseudomonadati</taxon>
        <taxon>Pseudomonadota</taxon>
        <taxon>Gammaproteobacteria</taxon>
        <taxon>Oceanospirillales</taxon>
        <taxon>Alcanivoracaceae</taxon>
        <taxon>Alcanivorax</taxon>
    </lineage>
</organism>
<dbReference type="GO" id="GO:0016787">
    <property type="term" value="F:hydrolase activity"/>
    <property type="evidence" value="ECO:0007669"/>
    <property type="project" value="UniProtKB-UniRule"/>
</dbReference>
<dbReference type="Proteomes" id="UP000029444">
    <property type="component" value="Unassembled WGS sequence"/>
</dbReference>
<comment type="caution">
    <text evidence="4">Lacks conserved residue(s) required for the propagation of feature annotation.</text>
</comment>
<name>A0A095SMR4_9GAMM</name>
<evidence type="ECO:0000256" key="4">
    <source>
        <dbReference type="PROSITE-ProRule" id="PRU01161"/>
    </source>
</evidence>
<evidence type="ECO:0000256" key="3">
    <source>
        <dbReference type="ARBA" id="ARBA00023098"/>
    </source>
</evidence>
<keyword evidence="7" id="KW-1185">Reference proteome</keyword>
<feature type="active site" description="Nucleophile" evidence="4">
    <location>
        <position position="51"/>
    </location>
</feature>
<dbReference type="InterPro" id="IPR016035">
    <property type="entry name" value="Acyl_Trfase/lysoPLipase"/>
</dbReference>
<dbReference type="PATRIC" id="fig|1177154.3.peg.443"/>
<accession>A0A095SMR4</accession>
<proteinExistence type="predicted"/>
<keyword evidence="2 4" id="KW-0442">Lipid degradation</keyword>
<evidence type="ECO:0000313" key="6">
    <source>
        <dbReference type="EMBL" id="KGD65966.1"/>
    </source>
</evidence>
<protein>
    <recommendedName>
        <fullName evidence="5">PNPLA domain-containing protein</fullName>
    </recommendedName>
</protein>
<dbReference type="GO" id="GO:0016042">
    <property type="term" value="P:lipid catabolic process"/>
    <property type="evidence" value="ECO:0007669"/>
    <property type="project" value="UniProtKB-UniRule"/>
</dbReference>
<gene>
    <name evidence="6" type="ORF">Y5S_00438</name>
</gene>
<evidence type="ECO:0000256" key="2">
    <source>
        <dbReference type="ARBA" id="ARBA00022963"/>
    </source>
</evidence>
<dbReference type="SUPFAM" id="SSF52151">
    <property type="entry name" value="FabD/lysophospholipase-like"/>
    <property type="match status" value="1"/>
</dbReference>
<dbReference type="PROSITE" id="PS51635">
    <property type="entry name" value="PNPLA"/>
    <property type="match status" value="1"/>
</dbReference>
<dbReference type="AlphaFoldDB" id="A0A095SMR4"/>
<sequence length="310" mass="33230">MSSDATLTQGGGKPVIGLALGSGSARGWAHIGVIQGLEEMGIEPEVVAGTSIGAIVGGAYVTGTLNEFADWVKGLTVKDVVGLLDISFSGGVVKGEKLFSFFREHHDNPDIEHLEKKLVTVATDMKSGREIWITKGPMLDAARASCALPGLFSPFSLQGRWMLDGGLVNPVPVSAARAMGADVVIAVNLNAQLVGGHLARDTRSQVESEEASEEERSIWQKMMDYFTSGDGEDPGFFDVVASSINIMQDRITRSRMAGDPPEVTLVPLLEDFALMDFHRAKEAIEEGRALVKRYEADIRGWVGSAVADRV</sequence>
<dbReference type="Pfam" id="PF01734">
    <property type="entry name" value="Patatin"/>
    <property type="match status" value="1"/>
</dbReference>
<keyword evidence="1 4" id="KW-0378">Hydrolase</keyword>
<dbReference type="InterPro" id="IPR050301">
    <property type="entry name" value="NTE"/>
</dbReference>
<feature type="active site" description="Proton acceptor" evidence="4">
    <location>
        <position position="164"/>
    </location>
</feature>
<dbReference type="eggNOG" id="COG1752">
    <property type="taxonomic scope" value="Bacteria"/>
</dbReference>
<keyword evidence="3 4" id="KW-0443">Lipid metabolism</keyword>
<comment type="caution">
    <text evidence="6">The sequence shown here is derived from an EMBL/GenBank/DDBJ whole genome shotgun (WGS) entry which is preliminary data.</text>
</comment>
<evidence type="ECO:0000256" key="1">
    <source>
        <dbReference type="ARBA" id="ARBA00022801"/>
    </source>
</evidence>
<dbReference type="NCBIfam" id="NF007623">
    <property type="entry name" value="PRK10279.1"/>
    <property type="match status" value="1"/>
</dbReference>
<feature type="short sequence motif" description="GXSXG" evidence="4">
    <location>
        <begin position="49"/>
        <end position="53"/>
    </location>
</feature>